<comment type="caution">
    <text evidence="1">The sequence shown here is derived from an EMBL/GenBank/DDBJ whole genome shotgun (WGS) entry which is preliminary data.</text>
</comment>
<keyword evidence="2" id="KW-1185">Reference proteome</keyword>
<dbReference type="PANTHER" id="PTHR34286">
    <property type="entry name" value="TRANSMEMBRANE PROTEIN"/>
    <property type="match status" value="1"/>
</dbReference>
<evidence type="ECO:0000313" key="1">
    <source>
        <dbReference type="EMBL" id="KAF5826412.1"/>
    </source>
</evidence>
<reference evidence="1" key="1">
    <citation type="submission" date="2017-08" db="EMBL/GenBank/DDBJ databases">
        <authorList>
            <person name="Polle J.E."/>
            <person name="Barry K."/>
            <person name="Cushman J."/>
            <person name="Schmutz J."/>
            <person name="Tran D."/>
            <person name="Hathwaick L.T."/>
            <person name="Yim W.C."/>
            <person name="Jenkins J."/>
            <person name="Mckie-Krisberg Z.M."/>
            <person name="Prochnik S."/>
            <person name="Lindquist E."/>
            <person name="Dockter R.B."/>
            <person name="Adam C."/>
            <person name="Molina H."/>
            <person name="Bunkerborg J."/>
            <person name="Jin E."/>
            <person name="Buchheim M."/>
            <person name="Magnuson J."/>
        </authorList>
    </citation>
    <scope>NUCLEOTIDE SEQUENCE</scope>
    <source>
        <strain evidence="1">CCAP 19/18</strain>
    </source>
</reference>
<accession>A0ABQ7FVJ8</accession>
<protein>
    <submittedName>
        <fullName evidence="1">Uncharacterized protein</fullName>
    </submittedName>
</protein>
<sequence length="119" mass="13547">MGPPAPSGPEPAYMKILAPKSGLCPPDFHYAREVWYPHGGFYPDPKHWRRNTLLTLGGCGLILYSAFQWSKTHEERPRAPKIWIPSLMWNENIPDPVDFRGRVLDRRTGKPKDGGGEEH</sequence>
<organism evidence="1 2">
    <name type="scientific">Dunaliella salina</name>
    <name type="common">Green alga</name>
    <name type="synonym">Protococcus salinus</name>
    <dbReference type="NCBI Taxonomy" id="3046"/>
    <lineage>
        <taxon>Eukaryota</taxon>
        <taxon>Viridiplantae</taxon>
        <taxon>Chlorophyta</taxon>
        <taxon>core chlorophytes</taxon>
        <taxon>Chlorophyceae</taxon>
        <taxon>CS clade</taxon>
        <taxon>Chlamydomonadales</taxon>
        <taxon>Dunaliellaceae</taxon>
        <taxon>Dunaliella</taxon>
    </lineage>
</organism>
<evidence type="ECO:0000313" key="2">
    <source>
        <dbReference type="Proteomes" id="UP000815325"/>
    </source>
</evidence>
<dbReference type="PANTHER" id="PTHR34286:SF1">
    <property type="entry name" value="TRANSMEMBRANE PROTEIN"/>
    <property type="match status" value="1"/>
</dbReference>
<proteinExistence type="predicted"/>
<name>A0ABQ7FVJ8_DUNSA</name>
<dbReference type="Proteomes" id="UP000815325">
    <property type="component" value="Unassembled WGS sequence"/>
</dbReference>
<dbReference type="EMBL" id="MU070953">
    <property type="protein sequence ID" value="KAF5826412.1"/>
    <property type="molecule type" value="Genomic_DNA"/>
</dbReference>
<gene>
    <name evidence="1" type="ORF">DUNSADRAFT_3235</name>
</gene>